<dbReference type="GeneID" id="39421026"/>
<sequence length="559" mass="65692">MNYEKFNDFEKKQLESHFSNSEDNVFAIITPNQVDRGALMSRYSRTDKTMRRVYIDEFLSNPNRGLEFYNRVLLDYGDDSVAELGTAQCALEWISNISAQKIEDHRIGLSFLEKSSRYVAFDKKINGLYKYYRDNRIMSSIYADSYVKSCDLAFDIYAKNIKSMQQYLKEKTPIDNLVFYDSEKNNDSPFYSLRNSTDIDVANKIYNSSIKAKALDILRNLLPSSTLTNLAIAGNGRAFEYLLFKMNSSELTEIKRLGDQLYNEMKKYIEPFIRRSRNVHSVSNANYLSKTKESISKILDEIFDHNSYNITANDTIQDIVDNNKNTVVNVRLLHYLPNVEAEVRLASFILHEYGVNLTMAELLEYVANIPIEKRHEIIRAYFKFRENRRHRPGRAFEMIDYSFQLTTNYGMFRDLHRHRLLTMSRQLLSTKYGFDIPKEIIELGIEKDYIDCMYVSDDTYKSIASSMPHEAQYVVNFAYRYPYFIKMNLREACHMIELRTTPQGHPDYRKTCQQIYSLIKYVHPIISEGIKFVDMNRYELERFKSEKNSALKKSKLDSK</sequence>
<dbReference type="KEGG" id="nfn:NFRAN_1702"/>
<dbReference type="GO" id="GO:0050660">
    <property type="term" value="F:flavin adenine dinucleotide binding"/>
    <property type="evidence" value="ECO:0007669"/>
    <property type="project" value="InterPro"/>
</dbReference>
<name>A0A484IB73_9ARCH</name>
<dbReference type="AlphaFoldDB" id="A0A484IB73"/>
<protein>
    <submittedName>
        <fullName evidence="1">FAD-dependent thymidylate synthase</fullName>
    </submittedName>
</protein>
<dbReference type="OrthoDB" id="8310at2157"/>
<dbReference type="InterPro" id="IPR003669">
    <property type="entry name" value="Thymidylate_synthase_ThyX"/>
</dbReference>
<dbReference type="RefSeq" id="WP_134484173.1">
    <property type="nucleotide sequence ID" value="NZ_LR216287.1"/>
</dbReference>
<evidence type="ECO:0000313" key="2">
    <source>
        <dbReference type="Proteomes" id="UP000294299"/>
    </source>
</evidence>
<dbReference type="PANTHER" id="PTHR34934:SF1">
    <property type="entry name" value="FLAVIN-DEPENDENT THYMIDYLATE SYNTHASE"/>
    <property type="match status" value="1"/>
</dbReference>
<dbReference type="GO" id="GO:0050797">
    <property type="term" value="F:thymidylate synthase (FAD) activity"/>
    <property type="evidence" value="ECO:0007669"/>
    <property type="project" value="InterPro"/>
</dbReference>
<dbReference type="InterPro" id="IPR036098">
    <property type="entry name" value="Thymidylate_synthase_ThyX_sf"/>
</dbReference>
<dbReference type="Gene3D" id="3.30.1360.170">
    <property type="match status" value="2"/>
</dbReference>
<reference evidence="1 2" key="1">
    <citation type="submission" date="2019-02" db="EMBL/GenBank/DDBJ databases">
        <authorList>
            <person name="Lehtovirta-Morley E L."/>
        </authorList>
    </citation>
    <scope>NUCLEOTIDE SEQUENCE [LARGE SCALE GENOMIC DNA]</scope>
    <source>
        <strain evidence="1">NFRAN1</strain>
    </source>
</reference>
<dbReference type="PANTHER" id="PTHR34934">
    <property type="entry name" value="FLAVIN-DEPENDENT THYMIDYLATE SYNTHASE"/>
    <property type="match status" value="1"/>
</dbReference>
<dbReference type="GO" id="GO:0070402">
    <property type="term" value="F:NADPH binding"/>
    <property type="evidence" value="ECO:0007669"/>
    <property type="project" value="TreeGrafter"/>
</dbReference>
<dbReference type="Proteomes" id="UP000294299">
    <property type="component" value="Chromosome NFRAN"/>
</dbReference>
<dbReference type="GO" id="GO:0004799">
    <property type="term" value="F:thymidylate synthase activity"/>
    <property type="evidence" value="ECO:0007669"/>
    <property type="project" value="TreeGrafter"/>
</dbReference>
<organism evidence="1 2">
    <name type="scientific">Candidatus Nitrosocosmicus franklandianus</name>
    <dbReference type="NCBI Taxonomy" id="1798806"/>
    <lineage>
        <taxon>Archaea</taxon>
        <taxon>Nitrososphaerota</taxon>
        <taxon>Nitrososphaeria</taxon>
        <taxon>Nitrososphaerales</taxon>
        <taxon>Nitrososphaeraceae</taxon>
        <taxon>Candidatus Nitrosocosmicus</taxon>
    </lineage>
</organism>
<dbReference type="GO" id="GO:0006231">
    <property type="term" value="P:dTMP biosynthetic process"/>
    <property type="evidence" value="ECO:0007669"/>
    <property type="project" value="InterPro"/>
</dbReference>
<dbReference type="Pfam" id="PF02511">
    <property type="entry name" value="Thy1"/>
    <property type="match status" value="2"/>
</dbReference>
<dbReference type="EMBL" id="LR216287">
    <property type="protein sequence ID" value="VFJ14024.1"/>
    <property type="molecule type" value="Genomic_DNA"/>
</dbReference>
<keyword evidence="2" id="KW-1185">Reference proteome</keyword>
<gene>
    <name evidence="1" type="ORF">NFRAN_1702</name>
</gene>
<evidence type="ECO:0000313" key="1">
    <source>
        <dbReference type="EMBL" id="VFJ14024.1"/>
    </source>
</evidence>
<proteinExistence type="predicted"/>
<dbReference type="CDD" id="cd20175">
    <property type="entry name" value="ThyX"/>
    <property type="match status" value="1"/>
</dbReference>
<accession>A0A484IB73</accession>
<dbReference type="PROSITE" id="PS51331">
    <property type="entry name" value="THYX"/>
    <property type="match status" value="2"/>
</dbReference>
<dbReference type="SUPFAM" id="SSF69796">
    <property type="entry name" value="Thymidylate synthase-complementing protein Thy1"/>
    <property type="match status" value="2"/>
</dbReference>